<feature type="domain" description="Peptidase M48" evidence="8">
    <location>
        <begin position="38"/>
        <end position="196"/>
    </location>
</feature>
<evidence type="ECO:0000256" key="6">
    <source>
        <dbReference type="RuleBase" id="RU003983"/>
    </source>
</evidence>
<evidence type="ECO:0000313" key="9">
    <source>
        <dbReference type="EMBL" id="MFC7142858.1"/>
    </source>
</evidence>
<keyword evidence="2" id="KW-0479">Metal-binding</keyword>
<reference evidence="11" key="2">
    <citation type="journal article" date="2019" name="Int. J. Syst. Evol. Microbiol.">
        <title>The Global Catalogue of Microorganisms (GCM) 10K type strain sequencing project: providing services to taxonomists for standard genome sequencing and annotation.</title>
        <authorList>
            <consortium name="The Broad Institute Genomics Platform"/>
            <consortium name="The Broad Institute Genome Sequencing Center for Infectious Disease"/>
            <person name="Wu L."/>
            <person name="Ma J."/>
        </authorList>
    </citation>
    <scope>NUCLEOTIDE SEQUENCE [LARGE SCALE GENOMIC DNA]</scope>
    <source>
        <strain evidence="11">XZYJT29</strain>
    </source>
</reference>
<dbReference type="Pfam" id="PF01435">
    <property type="entry name" value="Peptidase_M48"/>
    <property type="match status" value="1"/>
</dbReference>
<gene>
    <name evidence="9" type="ORF">ACFQMA_23895</name>
    <name evidence="10" type="ORF">ACFQMA_24435</name>
</gene>
<comment type="caution">
    <text evidence="9">The sequence shown here is derived from an EMBL/GenBank/DDBJ whole genome shotgun (WGS) entry which is preliminary data.</text>
</comment>
<feature type="transmembrane region" description="Helical" evidence="7">
    <location>
        <begin position="132"/>
        <end position="150"/>
    </location>
</feature>
<keyword evidence="7" id="KW-0472">Membrane</keyword>
<keyword evidence="11" id="KW-1185">Reference proteome</keyword>
<evidence type="ECO:0000313" key="10">
    <source>
        <dbReference type="EMBL" id="MFC7142958.1"/>
    </source>
</evidence>
<accession>A0ABD5YAG4</accession>
<dbReference type="GO" id="GO:0046872">
    <property type="term" value="F:metal ion binding"/>
    <property type="evidence" value="ECO:0007669"/>
    <property type="project" value="UniProtKB-KW"/>
</dbReference>
<proteinExistence type="inferred from homology"/>
<evidence type="ECO:0000313" key="11">
    <source>
        <dbReference type="Proteomes" id="UP001596432"/>
    </source>
</evidence>
<keyword evidence="7" id="KW-1133">Transmembrane helix</keyword>
<sequence>MQTVERASDKFRDWFTRAFVRLYHGPVESVGSFNGYSDENDVYWFDSDSAAFGQATPVGTIVLNKQRMERLSDEAAELVYRHEQGHLNRLPVFRGLFWGMVLNGAIGIYYFLQSLGYSLLIPFGVPVKPVAMLAGVSLMLIILMAVAARLEELAADLHALQSLGEEEFLEAYAEITDKGSGSLHVRVVNRIQYTDPENVVKVNRFLVWAKALYPA</sequence>
<evidence type="ECO:0000256" key="2">
    <source>
        <dbReference type="ARBA" id="ARBA00022723"/>
    </source>
</evidence>
<reference evidence="9" key="3">
    <citation type="submission" date="2024-09" db="EMBL/GenBank/DDBJ databases">
        <authorList>
            <person name="Sun Q."/>
        </authorList>
    </citation>
    <scope>NUCLEOTIDE SEQUENCE</scope>
    <source>
        <strain evidence="9">NBRC 111756</strain>
    </source>
</reference>
<evidence type="ECO:0000256" key="3">
    <source>
        <dbReference type="ARBA" id="ARBA00022801"/>
    </source>
</evidence>
<dbReference type="GeneID" id="78823323"/>
<evidence type="ECO:0000256" key="5">
    <source>
        <dbReference type="ARBA" id="ARBA00023049"/>
    </source>
</evidence>
<feature type="transmembrane region" description="Helical" evidence="7">
    <location>
        <begin position="91"/>
        <end position="112"/>
    </location>
</feature>
<keyword evidence="4 6" id="KW-0862">Zinc</keyword>
<dbReference type="EMBL" id="JBHTAS010000002">
    <property type="protein sequence ID" value="MFC7142858.1"/>
    <property type="molecule type" value="Genomic_DNA"/>
</dbReference>
<organism evidence="9 11">
    <name type="scientific">Halosimplex aquaticum</name>
    <dbReference type="NCBI Taxonomy" id="3026162"/>
    <lineage>
        <taxon>Archaea</taxon>
        <taxon>Methanobacteriati</taxon>
        <taxon>Methanobacteriota</taxon>
        <taxon>Stenosarchaea group</taxon>
        <taxon>Halobacteria</taxon>
        <taxon>Halobacteriales</taxon>
        <taxon>Haloarculaceae</taxon>
        <taxon>Halosimplex</taxon>
    </lineage>
</organism>
<dbReference type="EMBL" id="JBHTAS010000002">
    <property type="protein sequence ID" value="MFC7142958.1"/>
    <property type="molecule type" value="Genomic_DNA"/>
</dbReference>
<dbReference type="EC" id="3.4.24.-" evidence="9"/>
<dbReference type="GO" id="GO:0006508">
    <property type="term" value="P:proteolysis"/>
    <property type="evidence" value="ECO:0007669"/>
    <property type="project" value="UniProtKB-KW"/>
</dbReference>
<dbReference type="InterPro" id="IPR001915">
    <property type="entry name" value="Peptidase_M48"/>
</dbReference>
<keyword evidence="1 6" id="KW-0645">Protease</keyword>
<reference evidence="9" key="1">
    <citation type="journal article" date="2014" name="Int. J. Syst. Evol. Microbiol.">
        <title>Complete genome sequence of Corynebacterium casei LMG S-19264T (=DSM 44701T), isolated from a smear-ripened cheese.</title>
        <authorList>
            <consortium name="US DOE Joint Genome Institute (JGI-PGF)"/>
            <person name="Walter F."/>
            <person name="Albersmeier A."/>
            <person name="Kalinowski J."/>
            <person name="Ruckert C."/>
        </authorList>
    </citation>
    <scope>NUCLEOTIDE SEQUENCE [LARGE SCALE GENOMIC DNA]</scope>
    <source>
        <strain evidence="9">NBRC 111756</strain>
    </source>
</reference>
<evidence type="ECO:0000259" key="8">
    <source>
        <dbReference type="Pfam" id="PF01435"/>
    </source>
</evidence>
<keyword evidence="3 6" id="KW-0378">Hydrolase</keyword>
<dbReference type="RefSeq" id="WP_274326286.1">
    <property type="nucleotide sequence ID" value="NZ_CP118159.1"/>
</dbReference>
<dbReference type="AlphaFoldDB" id="A0ABD5YAG4"/>
<evidence type="ECO:0000256" key="1">
    <source>
        <dbReference type="ARBA" id="ARBA00022670"/>
    </source>
</evidence>
<dbReference type="GO" id="GO:0008237">
    <property type="term" value="F:metallopeptidase activity"/>
    <property type="evidence" value="ECO:0007669"/>
    <property type="project" value="UniProtKB-KW"/>
</dbReference>
<evidence type="ECO:0000256" key="7">
    <source>
        <dbReference type="SAM" id="Phobius"/>
    </source>
</evidence>
<evidence type="ECO:0000256" key="4">
    <source>
        <dbReference type="ARBA" id="ARBA00022833"/>
    </source>
</evidence>
<protein>
    <submittedName>
        <fullName evidence="9">M48 family metalloprotease</fullName>
        <ecNumber evidence="9">3.4.24.-</ecNumber>
    </submittedName>
</protein>
<comment type="cofactor">
    <cofactor evidence="6">
        <name>Zn(2+)</name>
        <dbReference type="ChEBI" id="CHEBI:29105"/>
    </cofactor>
    <text evidence="6">Binds 1 zinc ion per subunit.</text>
</comment>
<comment type="similarity">
    <text evidence="6">Belongs to the peptidase M48 family.</text>
</comment>
<name>A0ABD5YAG4_9EURY</name>
<dbReference type="Proteomes" id="UP001596432">
    <property type="component" value="Unassembled WGS sequence"/>
</dbReference>
<keyword evidence="7" id="KW-0812">Transmembrane</keyword>
<keyword evidence="5 6" id="KW-0482">Metalloprotease</keyword>